<keyword evidence="1" id="KW-0472">Membrane</keyword>
<dbReference type="SMART" id="SM00327">
    <property type="entry name" value="VWA"/>
    <property type="match status" value="1"/>
</dbReference>
<keyword evidence="1" id="KW-1133">Transmembrane helix</keyword>
<name>A0A495XL92_9PSEU</name>
<evidence type="ECO:0000313" key="4">
    <source>
        <dbReference type="Proteomes" id="UP000272729"/>
    </source>
</evidence>
<gene>
    <name evidence="3" type="ORF">DFJ66_6981</name>
</gene>
<dbReference type="OrthoDB" id="5171781at2"/>
<dbReference type="EMBL" id="RBXR01000001">
    <property type="protein sequence ID" value="RKT73644.1"/>
    <property type="molecule type" value="Genomic_DNA"/>
</dbReference>
<evidence type="ECO:0000313" key="3">
    <source>
        <dbReference type="EMBL" id="RKT73644.1"/>
    </source>
</evidence>
<dbReference type="PROSITE" id="PS50234">
    <property type="entry name" value="VWFA"/>
    <property type="match status" value="1"/>
</dbReference>
<evidence type="ECO:0000259" key="2">
    <source>
        <dbReference type="PROSITE" id="PS50234"/>
    </source>
</evidence>
<keyword evidence="1" id="KW-0812">Transmembrane</keyword>
<dbReference type="SUPFAM" id="SSF53300">
    <property type="entry name" value="vWA-like"/>
    <property type="match status" value="1"/>
</dbReference>
<proteinExistence type="predicted"/>
<evidence type="ECO:0000256" key="1">
    <source>
        <dbReference type="SAM" id="Phobius"/>
    </source>
</evidence>
<dbReference type="RefSeq" id="WP_121227570.1">
    <property type="nucleotide sequence ID" value="NZ_JBIUBA010000016.1"/>
</dbReference>
<dbReference type="InterPro" id="IPR036465">
    <property type="entry name" value="vWFA_dom_sf"/>
</dbReference>
<keyword evidence="4" id="KW-1185">Reference proteome</keyword>
<organism evidence="3 4">
    <name type="scientific">Saccharothrix variisporea</name>
    <dbReference type="NCBI Taxonomy" id="543527"/>
    <lineage>
        <taxon>Bacteria</taxon>
        <taxon>Bacillati</taxon>
        <taxon>Actinomycetota</taxon>
        <taxon>Actinomycetes</taxon>
        <taxon>Pseudonocardiales</taxon>
        <taxon>Pseudonocardiaceae</taxon>
        <taxon>Saccharothrix</taxon>
    </lineage>
</organism>
<protein>
    <submittedName>
        <fullName evidence="3">von Willebrand factor type A domain-containing protein</fullName>
    </submittedName>
</protein>
<dbReference type="Proteomes" id="UP000272729">
    <property type="component" value="Unassembled WGS sequence"/>
</dbReference>
<accession>A0A495XL92</accession>
<dbReference type="SUPFAM" id="SSF53850">
    <property type="entry name" value="Periplasmic binding protein-like II"/>
    <property type="match status" value="1"/>
</dbReference>
<sequence>MSRHRALRTKVRRGIAKWPVAIVGVVVLLLLGYFAWTWVAGIVDRRAAAVAGDCREGDAVLRVAAAPSVAEAVREVARAWAKQRPVVYDHCIRPEVQAIDSELVLEGLTQGWDEGKLNAKPHAWVTDSTLWANRLAAQDRALIGAQPQSIAASPVLLALPQDAASAVQSGAGFRWTDLPDITAAAGGWQRFGKPEWGDFKVAMPDPAANAATAMAVQSALAGASPDGKGPVTTDMLALDPVKATLGKLTASKPAQTPASTWEALSLLADKPEVNAAGFSAVPVFEVDLYRYNTGKDSGTPPLQPLYGVAAGGPSPVADYPFVPLAGDWVGEAQVRAAQAFREFLLEPDQQKLLAAAGLRVDATTERPKPSPGIRWPTMTDKLVPADANTTQQISAAWATADNGQVVTVLVDSSKSMGEPGGDGRSRIEWVRSALSGQINRSVSGSLGLWEFSSELAGGKPYRQLVAPGPVVARKQQLLDGVAGLKPQNATFLYSSLAALYKQAVTDFQAGKKNRIIVLTDSPNDGGLTLAQLKTELAAAKQEGREVAVSIIAIGPDPERQPLSEIARSTGGTLSVVEDGRGVDAALGQLLSDSR</sequence>
<dbReference type="Pfam" id="PF00092">
    <property type="entry name" value="VWA"/>
    <property type="match status" value="1"/>
</dbReference>
<dbReference type="InterPro" id="IPR002035">
    <property type="entry name" value="VWF_A"/>
</dbReference>
<feature type="transmembrane region" description="Helical" evidence="1">
    <location>
        <begin position="20"/>
        <end position="39"/>
    </location>
</feature>
<comment type="caution">
    <text evidence="3">The sequence shown here is derived from an EMBL/GenBank/DDBJ whole genome shotgun (WGS) entry which is preliminary data.</text>
</comment>
<reference evidence="3 4" key="1">
    <citation type="submission" date="2018-10" db="EMBL/GenBank/DDBJ databases">
        <title>Sequencing the genomes of 1000 actinobacteria strains.</title>
        <authorList>
            <person name="Klenk H.-P."/>
        </authorList>
    </citation>
    <scope>NUCLEOTIDE SEQUENCE [LARGE SCALE GENOMIC DNA]</scope>
    <source>
        <strain evidence="3 4">DSM 43911</strain>
    </source>
</reference>
<feature type="domain" description="VWFA" evidence="2">
    <location>
        <begin position="405"/>
        <end position="589"/>
    </location>
</feature>
<dbReference type="Pfam" id="PF13531">
    <property type="entry name" value="SBP_bac_11"/>
    <property type="match status" value="1"/>
</dbReference>
<dbReference type="AlphaFoldDB" id="A0A495XL92"/>
<dbReference type="Gene3D" id="3.40.50.410">
    <property type="entry name" value="von Willebrand factor, type A domain"/>
    <property type="match status" value="1"/>
</dbReference>